<organism evidence="2 3">
    <name type="scientific">Thiomicrorhabdus lithotrophica</name>
    <dbReference type="NCBI Taxonomy" id="2949997"/>
    <lineage>
        <taxon>Bacteria</taxon>
        <taxon>Pseudomonadati</taxon>
        <taxon>Pseudomonadota</taxon>
        <taxon>Gammaproteobacteria</taxon>
        <taxon>Thiotrichales</taxon>
        <taxon>Piscirickettsiaceae</taxon>
        <taxon>Thiomicrorhabdus</taxon>
    </lineage>
</organism>
<dbReference type="RefSeq" id="WP_275595746.1">
    <property type="nucleotide sequence ID" value="NZ_CP102381.1"/>
</dbReference>
<dbReference type="InterPro" id="IPR036071">
    <property type="entry name" value="AMMECR1_dom_sf"/>
</dbReference>
<feature type="domain" description="AMMECR1" evidence="1">
    <location>
        <begin position="5"/>
        <end position="191"/>
    </location>
</feature>
<dbReference type="NCBIfam" id="TIGR00296">
    <property type="entry name" value="TIGR00296 family protein"/>
    <property type="match status" value="1"/>
</dbReference>
<dbReference type="Proteomes" id="UP001222275">
    <property type="component" value="Chromosome"/>
</dbReference>
<protein>
    <submittedName>
        <fullName evidence="2">AmmeMemoRadiSam system protein A</fullName>
    </submittedName>
</protein>
<name>A0ABY8CBX8_9GAMM</name>
<evidence type="ECO:0000259" key="1">
    <source>
        <dbReference type="PROSITE" id="PS51112"/>
    </source>
</evidence>
<dbReference type="InterPro" id="IPR002733">
    <property type="entry name" value="AMMECR1_domain"/>
</dbReference>
<evidence type="ECO:0000313" key="3">
    <source>
        <dbReference type="Proteomes" id="UP001222275"/>
    </source>
</evidence>
<gene>
    <name evidence="2" type="primary">amrA</name>
    <name evidence="2" type="ORF">NR989_04355</name>
</gene>
<keyword evidence="3" id="KW-1185">Reference proteome</keyword>
<dbReference type="Gene3D" id="3.30.700.20">
    <property type="entry name" value="Hypothetical protein ph0010, domain 1"/>
    <property type="match status" value="1"/>
</dbReference>
<dbReference type="PANTHER" id="PTHR13016:SF0">
    <property type="entry name" value="AMME SYNDROME CANDIDATE GENE 1 PROTEIN"/>
    <property type="match status" value="1"/>
</dbReference>
<dbReference type="InterPro" id="IPR023473">
    <property type="entry name" value="AMMECR1"/>
</dbReference>
<accession>A0ABY8CBX8</accession>
<dbReference type="InterPro" id="IPR027623">
    <property type="entry name" value="AmmeMemoSam_A"/>
</dbReference>
<dbReference type="EMBL" id="CP102381">
    <property type="protein sequence ID" value="WEJ63489.1"/>
    <property type="molecule type" value="Genomic_DNA"/>
</dbReference>
<dbReference type="InterPro" id="IPR027485">
    <property type="entry name" value="AMMECR1_N"/>
</dbReference>
<dbReference type="Pfam" id="PF01871">
    <property type="entry name" value="AMMECR1"/>
    <property type="match status" value="1"/>
</dbReference>
<dbReference type="PANTHER" id="PTHR13016">
    <property type="entry name" value="AMMECR1 HOMOLOG"/>
    <property type="match status" value="1"/>
</dbReference>
<dbReference type="SUPFAM" id="SSF143447">
    <property type="entry name" value="AMMECR1-like"/>
    <property type="match status" value="1"/>
</dbReference>
<proteinExistence type="predicted"/>
<evidence type="ECO:0000313" key="2">
    <source>
        <dbReference type="EMBL" id="WEJ63489.1"/>
    </source>
</evidence>
<sequence>MNLLPEQVNTVFEIAKQAIEFGLNGQALDESTVALSAHSQLNEKIATFVTLNKKVELRGCIGSLQAHRTLAEDVFSNAYSAAFRDPRFKPLAEYELIDLDVEVSILTPPEPIEKCFTKSMLLDGLEPYKDGLIISDGVNRATFLPSVWEQLPDKEMFVNHLMRKAGIGFWSDKISCQRYYVKSYRREWKNI</sequence>
<dbReference type="PROSITE" id="PS51112">
    <property type="entry name" value="AMMECR1"/>
    <property type="match status" value="1"/>
</dbReference>
<reference evidence="2 3" key="1">
    <citation type="submission" date="2022-06" db="EMBL/GenBank/DDBJ databases">
        <title>Thiomicrohabdus sp. nov, an obligately chemolithoautotrophic, sulfur-oxidizing bacterium isolated from beach of Guanyin Mountain. Amoy.</title>
        <authorList>
            <person name="Zhu H."/>
        </authorList>
    </citation>
    <scope>NUCLEOTIDE SEQUENCE [LARGE SCALE GENOMIC DNA]</scope>
    <source>
        <strain evidence="2 3">XGS-01</strain>
    </source>
</reference>
<dbReference type="NCBIfam" id="TIGR04335">
    <property type="entry name" value="AmmeMemoSam_A"/>
    <property type="match status" value="1"/>
</dbReference>
<dbReference type="Gene3D" id="3.30.1490.150">
    <property type="entry name" value="Hypothetical protein ph0010, domain 2"/>
    <property type="match status" value="1"/>
</dbReference>